<reference evidence="2" key="1">
    <citation type="journal article" date="2024" name="BMC Genomics">
        <title>Functional annotation of a divergent genome using sequence and structure-based similarity.</title>
        <authorList>
            <person name="Svedberg D."/>
            <person name="Winiger R.R."/>
            <person name="Berg A."/>
            <person name="Sharma H."/>
            <person name="Tellgren-Roth C."/>
            <person name="Debrunner-Vossbrinck B.A."/>
            <person name="Vossbrinck C.R."/>
            <person name="Barandun J."/>
        </authorList>
    </citation>
    <scope>NUCLEOTIDE SEQUENCE</scope>
    <source>
        <strain evidence="2">Illinois isolate</strain>
    </source>
</reference>
<protein>
    <submittedName>
        <fullName evidence="2">Uncharacterized protein</fullName>
    </submittedName>
</protein>
<dbReference type="GeneID" id="90540536"/>
<proteinExistence type="predicted"/>
<accession>A0AAX4J9T5</accession>
<evidence type="ECO:0000256" key="1">
    <source>
        <dbReference type="SAM" id="SignalP"/>
    </source>
</evidence>
<evidence type="ECO:0000313" key="2">
    <source>
        <dbReference type="EMBL" id="WUR02727.1"/>
    </source>
</evidence>
<gene>
    <name evidence="2" type="ORF">VNE69_02246</name>
</gene>
<evidence type="ECO:0000313" key="3">
    <source>
        <dbReference type="Proteomes" id="UP001334084"/>
    </source>
</evidence>
<feature type="signal peptide" evidence="1">
    <location>
        <begin position="1"/>
        <end position="15"/>
    </location>
</feature>
<sequence>MNLIFIFSLLFLTQNEKIGYKEIYKQILNLIKRNNFYRFDYNKKYLRVMIDFDQENNVIRGNIKAETSQFTKDFIIDNMDIYSLNKVLEEQIIKYETINYFDFVILVYNYNYHDQIIKKIMRRLKKENKERKSSRKGIYYEYIVKKNSFFAKLLSKTKFDGKCDEMAFNNYHLPITHKYFKNMVWIAFWIEYESIRYIFSLNLDETKSEQFYSLFISNYYRNNKNNGDMLKNIVKLNKFATIQDFKFNSYVNSLKCSTNEIKIENKIFIKLDRVNKQIVFYPPSGDRCYSLYKCLHKIIRRKLFYEFEDIFKRVTYIKTNNQYKEIELFYRLLQKNNQVEFIIDQLINKPKTALNIIFVQILLHEELIDKTTANSLIKNVKFWEHRSIKSILNKTELQILYNSRLGEEMLKICLFIAGERFINSNDVNTEYIFNKLKKIGTSILIQENIEQSHNTKICKVYDIDLMKIYRKIFILKDEILHCNLEFFEYVVIFIAPFTGLRDVYCIFDNTKYKITIEEIKQTLNINISEINKNNDVVLNELEIITNDFRLEKTIKKVQKKQLRKKLNEIKREAFFKNIAVLCENKDKHSKELIEKGIKEISKIFNDKEIKKDKNNNVLIEKYQTEIKNNYIKRIEIIIAKNIKRAAITLLPEVIIDTFKNEVTNHENESEKNLQNIKELLSNHDILYEINGEVGIKIHNALVEILKKKQKK</sequence>
<dbReference type="KEGG" id="vnx:VNE69_02246"/>
<keyword evidence="1" id="KW-0732">Signal</keyword>
<dbReference type="RefSeq" id="XP_065328872.1">
    <property type="nucleotide sequence ID" value="XM_065472800.1"/>
</dbReference>
<keyword evidence="3" id="KW-1185">Reference proteome</keyword>
<name>A0AAX4J9T5_9MICR</name>
<dbReference type="EMBL" id="CP142727">
    <property type="protein sequence ID" value="WUR02727.1"/>
    <property type="molecule type" value="Genomic_DNA"/>
</dbReference>
<dbReference type="Proteomes" id="UP001334084">
    <property type="component" value="Chromosome 2"/>
</dbReference>
<feature type="chain" id="PRO_5043814022" evidence="1">
    <location>
        <begin position="16"/>
        <end position="711"/>
    </location>
</feature>
<organism evidence="2 3">
    <name type="scientific">Vairimorpha necatrix</name>
    <dbReference type="NCBI Taxonomy" id="6039"/>
    <lineage>
        <taxon>Eukaryota</taxon>
        <taxon>Fungi</taxon>
        <taxon>Fungi incertae sedis</taxon>
        <taxon>Microsporidia</taxon>
        <taxon>Nosematidae</taxon>
        <taxon>Vairimorpha</taxon>
    </lineage>
</organism>
<dbReference type="AlphaFoldDB" id="A0AAX4J9T5"/>